<dbReference type="AlphaFoldDB" id="A0A1I7S285"/>
<name>A0A1I7S285_BURXY</name>
<feature type="transmembrane region" description="Helical" evidence="1">
    <location>
        <begin position="82"/>
        <end position="105"/>
    </location>
</feature>
<dbReference type="Proteomes" id="UP000582659">
    <property type="component" value="Unassembled WGS sequence"/>
</dbReference>
<sequence>MNFYFSERWEAWLRLWAREPEPYPKFPALALGSEPEPWQSLINRYLLITLIYTAILTFFCLVANFCPKLARDFSKYEEQGTFLIILQVVTCIGALYYLFITGILYRERDTLNLTRPGCVSSFSIFVRIIGPLMLCVTIMVISFDDPPMLKVALWIGLIFLLNLSQLAILLLRFLVSREN</sequence>
<keyword evidence="1" id="KW-0472">Membrane</keyword>
<protein>
    <submittedName>
        <fullName evidence="2">(pine wood nematode) hypothetical protein</fullName>
    </submittedName>
</protein>
<feature type="transmembrane region" description="Helical" evidence="1">
    <location>
        <begin position="45"/>
        <end position="70"/>
    </location>
</feature>
<evidence type="ECO:0000313" key="4">
    <source>
        <dbReference type="Proteomes" id="UP000659654"/>
    </source>
</evidence>
<keyword evidence="4" id="KW-1185">Reference proteome</keyword>
<evidence type="ECO:0000256" key="1">
    <source>
        <dbReference type="SAM" id="Phobius"/>
    </source>
</evidence>
<keyword evidence="1" id="KW-1133">Transmembrane helix</keyword>
<evidence type="ECO:0000313" key="3">
    <source>
        <dbReference type="Proteomes" id="UP000095284"/>
    </source>
</evidence>
<reference evidence="5" key="1">
    <citation type="submission" date="2016-11" db="UniProtKB">
        <authorList>
            <consortium name="WormBaseParasite"/>
        </authorList>
    </citation>
    <scope>IDENTIFICATION</scope>
</reference>
<feature type="transmembrane region" description="Helical" evidence="1">
    <location>
        <begin position="153"/>
        <end position="175"/>
    </location>
</feature>
<evidence type="ECO:0000313" key="2">
    <source>
        <dbReference type="EMBL" id="CAD5225605.1"/>
    </source>
</evidence>
<dbReference type="Proteomes" id="UP000095284">
    <property type="component" value="Unplaced"/>
</dbReference>
<feature type="transmembrane region" description="Helical" evidence="1">
    <location>
        <begin position="117"/>
        <end position="141"/>
    </location>
</feature>
<dbReference type="EMBL" id="CAJFCV020000004">
    <property type="protein sequence ID" value="CAG9114808.1"/>
    <property type="molecule type" value="Genomic_DNA"/>
</dbReference>
<gene>
    <name evidence="2" type="ORF">BXYJ_LOCUS8628</name>
</gene>
<organism evidence="3 5">
    <name type="scientific">Bursaphelenchus xylophilus</name>
    <name type="common">Pinewood nematode worm</name>
    <name type="synonym">Aphelenchoides xylophilus</name>
    <dbReference type="NCBI Taxonomy" id="6326"/>
    <lineage>
        <taxon>Eukaryota</taxon>
        <taxon>Metazoa</taxon>
        <taxon>Ecdysozoa</taxon>
        <taxon>Nematoda</taxon>
        <taxon>Chromadorea</taxon>
        <taxon>Rhabditida</taxon>
        <taxon>Tylenchina</taxon>
        <taxon>Tylenchomorpha</taxon>
        <taxon>Aphelenchoidea</taxon>
        <taxon>Aphelenchoididae</taxon>
        <taxon>Bursaphelenchus</taxon>
    </lineage>
</organism>
<keyword evidence="1" id="KW-0812">Transmembrane</keyword>
<dbReference type="WBParaSite" id="BXY_0711400.1">
    <property type="protein sequence ID" value="BXY_0711400.1"/>
    <property type="gene ID" value="BXY_0711400"/>
</dbReference>
<evidence type="ECO:0000313" key="5">
    <source>
        <dbReference type="WBParaSite" id="BXY_0711400.1"/>
    </source>
</evidence>
<reference evidence="2" key="2">
    <citation type="submission" date="2020-09" db="EMBL/GenBank/DDBJ databases">
        <authorList>
            <person name="Kikuchi T."/>
        </authorList>
    </citation>
    <scope>NUCLEOTIDE SEQUENCE</scope>
    <source>
        <strain evidence="2">Ka4C1</strain>
    </source>
</reference>
<accession>A0A1I7S285</accession>
<dbReference type="Proteomes" id="UP000659654">
    <property type="component" value="Unassembled WGS sequence"/>
</dbReference>
<proteinExistence type="predicted"/>
<dbReference type="EMBL" id="CAJFDI010000004">
    <property type="protein sequence ID" value="CAD5225605.1"/>
    <property type="molecule type" value="Genomic_DNA"/>
</dbReference>